<evidence type="ECO:0000313" key="3">
    <source>
        <dbReference type="Proteomes" id="UP000095751"/>
    </source>
</evidence>
<proteinExistence type="predicted"/>
<evidence type="ECO:0000313" key="2">
    <source>
        <dbReference type="EMBL" id="OEU20074.1"/>
    </source>
</evidence>
<dbReference type="OrthoDB" id="39247at2759"/>
<organism evidence="2 3">
    <name type="scientific">Fragilariopsis cylindrus CCMP1102</name>
    <dbReference type="NCBI Taxonomy" id="635003"/>
    <lineage>
        <taxon>Eukaryota</taxon>
        <taxon>Sar</taxon>
        <taxon>Stramenopiles</taxon>
        <taxon>Ochrophyta</taxon>
        <taxon>Bacillariophyta</taxon>
        <taxon>Bacillariophyceae</taxon>
        <taxon>Bacillariophycidae</taxon>
        <taxon>Bacillariales</taxon>
        <taxon>Bacillariaceae</taxon>
        <taxon>Fragilariopsis</taxon>
    </lineage>
</organism>
<keyword evidence="1" id="KW-0732">Signal</keyword>
<feature type="signal peptide" evidence="1">
    <location>
        <begin position="1"/>
        <end position="19"/>
    </location>
</feature>
<name>A0A1E7FPM2_9STRA</name>
<evidence type="ECO:0000256" key="1">
    <source>
        <dbReference type="SAM" id="SignalP"/>
    </source>
</evidence>
<keyword evidence="3" id="KW-1185">Reference proteome</keyword>
<protein>
    <submittedName>
        <fullName evidence="2">Uncharacterized protein</fullName>
    </submittedName>
</protein>
<dbReference type="EMBL" id="KV784355">
    <property type="protein sequence ID" value="OEU20074.1"/>
    <property type="molecule type" value="Genomic_DNA"/>
</dbReference>
<dbReference type="KEGG" id="fcy:FRACYDRAFT_181723"/>
<dbReference type="AlphaFoldDB" id="A0A1E7FPM2"/>
<reference evidence="2 3" key="1">
    <citation type="submission" date="2016-09" db="EMBL/GenBank/DDBJ databases">
        <title>Extensive genetic diversity and differential bi-allelic expression allows diatom success in the polar Southern Ocean.</title>
        <authorList>
            <consortium name="DOE Joint Genome Institute"/>
            <person name="Mock T."/>
            <person name="Otillar R.P."/>
            <person name="Strauss J."/>
            <person name="Dupont C."/>
            <person name="Frickenhaus S."/>
            <person name="Maumus F."/>
            <person name="Mcmullan M."/>
            <person name="Sanges R."/>
            <person name="Schmutz J."/>
            <person name="Toseland A."/>
            <person name="Valas R."/>
            <person name="Veluchamy A."/>
            <person name="Ward B.J."/>
            <person name="Allen A."/>
            <person name="Barry K."/>
            <person name="Falciatore A."/>
            <person name="Ferrante M."/>
            <person name="Fortunato A.E."/>
            <person name="Gloeckner G."/>
            <person name="Gruber A."/>
            <person name="Hipkin R."/>
            <person name="Janech M."/>
            <person name="Kroth P."/>
            <person name="Leese F."/>
            <person name="Lindquist E."/>
            <person name="Lyon B.R."/>
            <person name="Martin J."/>
            <person name="Mayer C."/>
            <person name="Parker M."/>
            <person name="Quesneville H."/>
            <person name="Raymond J."/>
            <person name="Uhlig C."/>
            <person name="Valentin K.U."/>
            <person name="Worden A.Z."/>
            <person name="Armbrust E.V."/>
            <person name="Bowler C."/>
            <person name="Green B."/>
            <person name="Moulton V."/>
            <person name="Van Oosterhout C."/>
            <person name="Grigoriev I."/>
        </authorList>
    </citation>
    <scope>NUCLEOTIDE SEQUENCE [LARGE SCALE GENOMIC DNA]</scope>
    <source>
        <strain evidence="2 3">CCMP1102</strain>
    </source>
</reference>
<accession>A0A1E7FPM2</accession>
<feature type="chain" id="PRO_5009193387" evidence="1">
    <location>
        <begin position="20"/>
        <end position="364"/>
    </location>
</feature>
<sequence length="364" mass="39750">MVTLYLIILVLCCSSAVLAIHDDEVCQIDKTPSCARGIGNGEKISYVLLAVSGTLEEGFELRRNLDYRPSDDDASSVNATFLGKALVRGYKSFLDIKNPTWREYKGEKELKTVNPAIVPTGCEEHANRYAIYAVDSRQAINALAGEPRFLSIAADMGLADLTAADDLTFPDIKKLVGAFANSNRLSGVEHSKLNRVAFLTVTSTWLKSTFVPNGVIRQDSDGIITDFAESIGIWSEDILNKRRRHQQFSDGCGSIPTGGQVANISSASDYNRCIDAAIRLQELEYSIDDNNGDQVGSLASFETCSILGSKTCFPCQTKARYGADKNTVRFNKILEACELEKLMVKASIIDDEGGPKFKLQGCSL</sequence>
<dbReference type="InParanoid" id="A0A1E7FPM2"/>
<gene>
    <name evidence="2" type="ORF">FRACYDRAFT_181723</name>
</gene>
<dbReference type="Proteomes" id="UP000095751">
    <property type="component" value="Unassembled WGS sequence"/>
</dbReference>